<organism evidence="2 3">
    <name type="scientific">Brachybacterium hainanense</name>
    <dbReference type="NCBI Taxonomy" id="1541174"/>
    <lineage>
        <taxon>Bacteria</taxon>
        <taxon>Bacillati</taxon>
        <taxon>Actinomycetota</taxon>
        <taxon>Actinomycetes</taxon>
        <taxon>Micrococcales</taxon>
        <taxon>Dermabacteraceae</taxon>
        <taxon>Brachybacterium</taxon>
    </lineage>
</organism>
<gene>
    <name evidence="2" type="ORF">ACFFF6_10525</name>
</gene>
<dbReference type="InterPro" id="IPR039422">
    <property type="entry name" value="MarR/SlyA-like"/>
</dbReference>
<dbReference type="PANTHER" id="PTHR33164:SF43">
    <property type="entry name" value="HTH-TYPE TRANSCRIPTIONAL REPRESSOR YETL"/>
    <property type="match status" value="1"/>
</dbReference>
<dbReference type="RefSeq" id="WP_376980433.1">
    <property type="nucleotide sequence ID" value="NZ_JBHLSV010000011.1"/>
</dbReference>
<evidence type="ECO:0000313" key="2">
    <source>
        <dbReference type="EMBL" id="MFC0674387.1"/>
    </source>
</evidence>
<dbReference type="InterPro" id="IPR000835">
    <property type="entry name" value="HTH_MarR-typ"/>
</dbReference>
<dbReference type="Gene3D" id="1.10.10.10">
    <property type="entry name" value="Winged helix-like DNA-binding domain superfamily/Winged helix DNA-binding domain"/>
    <property type="match status" value="1"/>
</dbReference>
<dbReference type="SMART" id="SM00347">
    <property type="entry name" value="HTH_MARR"/>
    <property type="match status" value="1"/>
</dbReference>
<dbReference type="InterPro" id="IPR036390">
    <property type="entry name" value="WH_DNA-bd_sf"/>
</dbReference>
<dbReference type="PANTHER" id="PTHR33164">
    <property type="entry name" value="TRANSCRIPTIONAL REGULATOR, MARR FAMILY"/>
    <property type="match status" value="1"/>
</dbReference>
<feature type="domain" description="HTH marR-type" evidence="1">
    <location>
        <begin position="26"/>
        <end position="162"/>
    </location>
</feature>
<dbReference type="EMBL" id="JBHLSV010000011">
    <property type="protein sequence ID" value="MFC0674387.1"/>
    <property type="molecule type" value="Genomic_DNA"/>
</dbReference>
<dbReference type="SUPFAM" id="SSF46785">
    <property type="entry name" value="Winged helix' DNA-binding domain"/>
    <property type="match status" value="1"/>
</dbReference>
<accession>A0ABV6RBM6</accession>
<comment type="caution">
    <text evidence="2">The sequence shown here is derived from an EMBL/GenBank/DDBJ whole genome shotgun (WGS) entry which is preliminary data.</text>
</comment>
<dbReference type="PROSITE" id="PS50995">
    <property type="entry name" value="HTH_MARR_2"/>
    <property type="match status" value="1"/>
</dbReference>
<protein>
    <submittedName>
        <fullName evidence="2">MarR family winged helix-turn-helix transcriptional regulator</fullName>
    </submittedName>
</protein>
<evidence type="ECO:0000313" key="3">
    <source>
        <dbReference type="Proteomes" id="UP001589793"/>
    </source>
</evidence>
<keyword evidence="3" id="KW-1185">Reference proteome</keyword>
<proteinExistence type="predicted"/>
<name>A0ABV6RBM6_9MICO</name>
<dbReference type="InterPro" id="IPR036388">
    <property type="entry name" value="WH-like_DNA-bd_sf"/>
</dbReference>
<dbReference type="Proteomes" id="UP001589793">
    <property type="component" value="Unassembled WGS sequence"/>
</dbReference>
<reference evidence="2 3" key="1">
    <citation type="submission" date="2024-09" db="EMBL/GenBank/DDBJ databases">
        <authorList>
            <person name="Sun Q."/>
            <person name="Mori K."/>
        </authorList>
    </citation>
    <scope>NUCLEOTIDE SEQUENCE [LARGE SCALE GENOMIC DNA]</scope>
    <source>
        <strain evidence="2 3">CICC 10874</strain>
    </source>
</reference>
<sequence length="169" mass="19113">MSDDLSASPHASGYWFPARDPESASTVELLNELRRYRSSNSRMRSRVGEDMDMGEKDLLALRALLEAQAEGRVLRQRDLARLLDIRPASVSVLVDRLVRDGHAERTPHPEDRRSIAVVPTSHGDEEVRATLQRMHARMFSVARALSDEERAVVIRFLRELNHDADDASS</sequence>
<evidence type="ECO:0000259" key="1">
    <source>
        <dbReference type="PROSITE" id="PS50995"/>
    </source>
</evidence>
<dbReference type="Pfam" id="PF12802">
    <property type="entry name" value="MarR_2"/>
    <property type="match status" value="1"/>
</dbReference>